<protein>
    <submittedName>
        <fullName evidence="1">Uncharacterized protein</fullName>
    </submittedName>
</protein>
<sequence length="47" mass="5301">MRGPWGTFEYPGEDAYRCSTVKVHSETEVKPQEDCIAFTMMTLATVS</sequence>
<evidence type="ECO:0000313" key="2">
    <source>
        <dbReference type="Proteomes" id="UP000215332"/>
    </source>
</evidence>
<organism evidence="1 2">
    <name type="scientific">Cutibacterium granulosum</name>
    <dbReference type="NCBI Taxonomy" id="33011"/>
    <lineage>
        <taxon>Bacteria</taxon>
        <taxon>Bacillati</taxon>
        <taxon>Actinomycetota</taxon>
        <taxon>Actinomycetes</taxon>
        <taxon>Propionibacteriales</taxon>
        <taxon>Propionibacteriaceae</taxon>
        <taxon>Cutibacterium</taxon>
    </lineage>
</organism>
<name>A0A239W6Z0_9ACTN</name>
<dbReference type="AlphaFoldDB" id="A0A239W6Z0"/>
<evidence type="ECO:0000313" key="1">
    <source>
        <dbReference type="EMBL" id="SNV30335.1"/>
    </source>
</evidence>
<gene>
    <name evidence="1" type="ORF">SAMEA4412665_00394</name>
</gene>
<proteinExistence type="predicted"/>
<dbReference type="EMBL" id="LT906441">
    <property type="protein sequence ID" value="SNV30335.1"/>
    <property type="molecule type" value="Genomic_DNA"/>
</dbReference>
<accession>A0A239W6Z0</accession>
<dbReference type="KEGG" id="cgrn:4412665_00394"/>
<dbReference type="Proteomes" id="UP000215332">
    <property type="component" value="Chromosome 1"/>
</dbReference>
<reference evidence="1 2" key="1">
    <citation type="submission" date="2017-06" db="EMBL/GenBank/DDBJ databases">
        <authorList>
            <consortium name="Pathogen Informatics"/>
        </authorList>
    </citation>
    <scope>NUCLEOTIDE SEQUENCE [LARGE SCALE GENOMIC DNA]</scope>
    <source>
        <strain evidence="1 2">NCTC11865</strain>
    </source>
</reference>